<reference evidence="3 4" key="1">
    <citation type="submission" date="2020-09" db="EMBL/GenBank/DDBJ databases">
        <title>Investigation of environmental microbe.</title>
        <authorList>
            <person name="Ou Y."/>
            <person name="Kang Q."/>
        </authorList>
    </citation>
    <scope>NUCLEOTIDE SEQUENCE [LARGE SCALE GENOMIC DNA]</scope>
    <source>
        <strain evidence="3 4">KJZ-9</strain>
    </source>
</reference>
<sequence>MGSKLIPTLICIAIIFLVIALMKRGWSNRQKSQKSWGKLSEVPLQYDEKNPLAVFPGTYVCTTLEGDWLERVSVESLGVKSAGQLFIFDDGLIISRDGAQDIYLSASEIQGVRTESGVNGKFVEKDGLLVVSWLFGNHPVDSAFRTQFSEDKKTAQRMILDLAPDAFTALPQS</sequence>
<dbReference type="KEGG" id="rama:IDM48_05960"/>
<keyword evidence="1" id="KW-0472">Membrane</keyword>
<name>A0A7H2BH36_9MICC</name>
<evidence type="ECO:0000313" key="3">
    <source>
        <dbReference type="EMBL" id="QNV38982.1"/>
    </source>
</evidence>
<keyword evidence="4" id="KW-1185">Reference proteome</keyword>
<dbReference type="InterPro" id="IPR057446">
    <property type="entry name" value="PH_bac"/>
</dbReference>
<keyword evidence="1" id="KW-0812">Transmembrane</keyword>
<protein>
    <recommendedName>
        <fullName evidence="2">PH domain-containing protein</fullName>
    </recommendedName>
</protein>
<dbReference type="RefSeq" id="WP_190616509.1">
    <property type="nucleotide sequence ID" value="NZ_CP061538.1"/>
</dbReference>
<proteinExistence type="predicted"/>
<feature type="transmembrane region" description="Helical" evidence="1">
    <location>
        <begin position="6"/>
        <end position="22"/>
    </location>
</feature>
<evidence type="ECO:0000313" key="4">
    <source>
        <dbReference type="Proteomes" id="UP000516421"/>
    </source>
</evidence>
<feature type="domain" description="PH" evidence="2">
    <location>
        <begin position="38"/>
        <end position="154"/>
    </location>
</feature>
<evidence type="ECO:0000259" key="2">
    <source>
        <dbReference type="Pfam" id="PF25362"/>
    </source>
</evidence>
<dbReference type="AlphaFoldDB" id="A0A7H2BH36"/>
<dbReference type="EMBL" id="CP061538">
    <property type="protein sequence ID" value="QNV38982.1"/>
    <property type="molecule type" value="Genomic_DNA"/>
</dbReference>
<dbReference type="Pfam" id="PF25362">
    <property type="entry name" value="bPH_11"/>
    <property type="match status" value="1"/>
</dbReference>
<accession>A0A7H2BH36</accession>
<gene>
    <name evidence="3" type="ORF">IDM48_05960</name>
</gene>
<evidence type="ECO:0000256" key="1">
    <source>
        <dbReference type="SAM" id="Phobius"/>
    </source>
</evidence>
<organism evidence="3 4">
    <name type="scientific">Rothia amarae</name>
    <dbReference type="NCBI Taxonomy" id="169480"/>
    <lineage>
        <taxon>Bacteria</taxon>
        <taxon>Bacillati</taxon>
        <taxon>Actinomycetota</taxon>
        <taxon>Actinomycetes</taxon>
        <taxon>Micrococcales</taxon>
        <taxon>Micrococcaceae</taxon>
        <taxon>Rothia</taxon>
    </lineage>
</organism>
<keyword evidence="1" id="KW-1133">Transmembrane helix</keyword>
<dbReference type="Proteomes" id="UP000516421">
    <property type="component" value="Chromosome"/>
</dbReference>